<feature type="binding site" evidence="10">
    <location>
        <position position="731"/>
    </location>
    <ligand>
        <name>Zn(2+)</name>
        <dbReference type="ChEBI" id="CHEBI:29105"/>
        <note>catalytic</note>
    </ligand>
</feature>
<comment type="pathway">
    <text evidence="2 10">Amino-acid biosynthesis; L-methionine biosynthesis via de novo pathway; L-methionine from L-homocysteine (MetE route): step 1/1.</text>
</comment>
<dbReference type="PIRSF" id="PIRSF000382">
    <property type="entry name" value="MeTrfase_B12_ind"/>
    <property type="match status" value="1"/>
</dbReference>
<keyword evidence="9 10" id="KW-0486">Methionine biosynthesis</keyword>
<dbReference type="Proteomes" id="UP000560980">
    <property type="component" value="Unassembled WGS sequence"/>
</dbReference>
<feature type="binding site" evidence="10 11">
    <location>
        <position position="566"/>
    </location>
    <ligand>
        <name>5-methyltetrahydropteroyltri-L-glutamate</name>
        <dbReference type="ChEBI" id="CHEBI:58207"/>
    </ligand>
</feature>
<organism evidence="16 17">
    <name type="scientific">Candidatus Portiera aleyrodidarum</name>
    <name type="common">primary endosymbiont of Bemisia tabaci</name>
    <dbReference type="NCBI Taxonomy" id="91844"/>
    <lineage>
        <taxon>Bacteria</taxon>
        <taxon>Pseudomonadati</taxon>
        <taxon>Pseudomonadota</taxon>
        <taxon>Gammaproteobacteria</taxon>
        <taxon>Candidatus Johnevansiales</taxon>
        <taxon>Candidatus Johnevansiaceae</taxon>
        <taxon>Candidatus Portiera</taxon>
    </lineage>
</organism>
<comment type="cofactor">
    <cofactor evidence="12">
        <name>Zn(2+)</name>
        <dbReference type="ChEBI" id="CHEBI:29105"/>
    </cofactor>
    <text evidence="12">Binds 2 Zn(2+) ions per subunit.</text>
</comment>
<feature type="binding site" evidence="10">
    <location>
        <position position="648"/>
    </location>
    <ligand>
        <name>Zn(2+)</name>
        <dbReference type="ChEBI" id="CHEBI:29105"/>
        <note>catalytic</note>
    </ligand>
</feature>
<dbReference type="Pfam" id="PF01717">
    <property type="entry name" value="Meth_synt_2"/>
    <property type="match status" value="1"/>
</dbReference>
<feature type="binding site" evidence="10 11">
    <location>
        <position position="604"/>
    </location>
    <ligand>
        <name>L-methionine</name>
        <dbReference type="ChEBI" id="CHEBI:57844"/>
    </ligand>
</feature>
<evidence type="ECO:0000256" key="8">
    <source>
        <dbReference type="ARBA" id="ARBA00022833"/>
    </source>
</evidence>
<dbReference type="RefSeq" id="WP_183043003.1">
    <property type="nucleotide sequence ID" value="NZ_CACTJB010000002.1"/>
</dbReference>
<feature type="binding site" evidence="10">
    <location>
        <begin position="16"/>
        <end position="19"/>
    </location>
    <ligand>
        <name>5-methyltetrahydropteroyltri-L-glutamate</name>
        <dbReference type="ChEBI" id="CHEBI:58207"/>
    </ligand>
</feature>
<dbReference type="CDD" id="cd03312">
    <property type="entry name" value="CIMS_N_terminal_like"/>
    <property type="match status" value="1"/>
</dbReference>
<evidence type="ECO:0000256" key="11">
    <source>
        <dbReference type="PIRSR" id="PIRSR000382-1"/>
    </source>
</evidence>
<dbReference type="GO" id="GO:0009086">
    <property type="term" value="P:methionine biosynthetic process"/>
    <property type="evidence" value="ECO:0007669"/>
    <property type="project" value="UniProtKB-UniRule"/>
</dbReference>
<protein>
    <recommendedName>
        <fullName evidence="10">5-methyltetrahydropteroyltriglutamate--homocysteine methyltransferase</fullName>
        <ecNumber evidence="10">2.1.1.14</ecNumber>
    </recommendedName>
    <alternativeName>
        <fullName evidence="10">Cobalamin-independent methionine synthase</fullName>
    </alternativeName>
    <alternativeName>
        <fullName evidence="10">Methionine synthase, vitamin-B12 independent isozyme</fullName>
    </alternativeName>
</protein>
<dbReference type="PANTHER" id="PTHR30519">
    <property type="entry name" value="5-METHYLTETRAHYDROPTEROYLTRIGLUTAMATE--HOMOCYSTEINE METHYLTRANSFERASE"/>
    <property type="match status" value="1"/>
</dbReference>
<reference evidence="16 17" key="1">
    <citation type="submission" date="2019-12" db="EMBL/GenBank/DDBJ databases">
        <authorList>
            <person name="Santos-Garcia D."/>
            <person name="Santos-Garcia D."/>
            <person name="Santos-Garcia D."/>
        </authorList>
    </citation>
    <scope>NUCLEOTIDE SEQUENCE [LARGE SCALE GENOMIC DNA]</scope>
    <source>
        <strain evidence="16">SiSi</strain>
    </source>
</reference>
<proteinExistence type="inferred from homology"/>
<feature type="binding site" evidence="11">
    <location>
        <position position="122"/>
    </location>
    <ligand>
        <name>5-methyltetrahydropteroyltri-L-glutamate</name>
        <dbReference type="ChEBI" id="CHEBI:58207"/>
    </ligand>
</feature>
<comment type="similarity">
    <text evidence="3 10">Belongs to the vitamin-B12 independent methionine synthase family.</text>
</comment>
<feature type="binding site" evidence="10 11">
    <location>
        <position position="604"/>
    </location>
    <ligand>
        <name>L-homocysteine</name>
        <dbReference type="ChEBI" id="CHEBI:58199"/>
    </ligand>
</feature>
<evidence type="ECO:0000313" key="17">
    <source>
        <dbReference type="Proteomes" id="UP000560980"/>
    </source>
</evidence>
<dbReference type="AlphaFoldDB" id="A0A6S6S003"/>
<sequence>MIKTHILGFPRIGSNRELKKALESYWKKDIKLKTLEEIGKKIREKNWITQYKAGLSYVSVGDFSFYDHILNMSTMIGLIPKRFKHSKNSMVDITTYFNMARGCTIKGNTISACEMTKFFDTNYHYIVPELEITNKFYLSNNNVFNEVKECQTLGLKPKVVLFGPITFLWLAKSSVNKLNFLPSLINVFSKILKKLEKQNVEWVQIDEPVLVVELPQIWKDSFELAYKKISKTIKKLKLMIATYFGGIGKNIDLVLSLPIKNIHLDLVRAPKEIDFIIKNFPNNKILSIGIINGRNIWKANLKNNLKKLKSINKFLKNRMWISSSCSFIHIPITLSKEKKITKKILNWLSFARQKLDEIVVLSKCINSICETDNNYIKDNTKAIESRKVCHIVNSNFVKDRIKQIKTNYLQRNHSYLIRKQLQHKKLQLPLFPTTTIGSFPQTNIIRLARKNLKIGKLNIEAYEQIMRYQILFITAKQTIYDLDLFVHGEPERNDMVEYFGENLKGFVFTINGWVQSYGSRCVKPPIIYGDIKRKKPITVKWIKYAQNNSLKPVKGMLTGPVTILQWSFERDDQSKETTCKQIALALRDEVKDLEKAGIKAIQIDEPALREGLPLNKKDFKYYLNWAISCFKISSSIVKDETQVHTHMCYSQFNDIIAYISEMDADVITIETARSNMTLLNAFKLFEYPNEIGPGIYDIHTTNIPNIKYMINLIQKAAKSISKDRIWINPDCGLKTRKWEEVDSSLKNMVKAAYKLRNYFNKK</sequence>
<evidence type="ECO:0000256" key="3">
    <source>
        <dbReference type="ARBA" id="ARBA00009553"/>
    </source>
</evidence>
<dbReference type="NCBIfam" id="NF003556">
    <property type="entry name" value="PRK05222.1"/>
    <property type="match status" value="1"/>
</dbReference>
<dbReference type="SUPFAM" id="SSF51726">
    <property type="entry name" value="UROD/MetE-like"/>
    <property type="match status" value="2"/>
</dbReference>
<dbReference type="EC" id="2.1.1.14" evidence="10"/>
<comment type="catalytic activity">
    <reaction evidence="10">
        <text>5-methyltetrahydropteroyltri-L-glutamate + L-homocysteine = tetrahydropteroyltri-L-glutamate + L-methionine</text>
        <dbReference type="Rhea" id="RHEA:21196"/>
        <dbReference type="ChEBI" id="CHEBI:57844"/>
        <dbReference type="ChEBI" id="CHEBI:58140"/>
        <dbReference type="ChEBI" id="CHEBI:58199"/>
        <dbReference type="ChEBI" id="CHEBI:58207"/>
        <dbReference type="EC" id="2.1.1.14"/>
    </reaction>
</comment>
<dbReference type="CDD" id="cd03311">
    <property type="entry name" value="CIMS_C_terminal_like"/>
    <property type="match status" value="1"/>
</dbReference>
<dbReference type="GO" id="GO:0032259">
    <property type="term" value="P:methylation"/>
    <property type="evidence" value="ECO:0007669"/>
    <property type="project" value="UniProtKB-KW"/>
</dbReference>
<dbReference type="InterPro" id="IPR006276">
    <property type="entry name" value="Cobalamin-indep_Met_synthase"/>
</dbReference>
<keyword evidence="8 10" id="KW-0862">Zinc</keyword>
<evidence type="ECO:0000256" key="12">
    <source>
        <dbReference type="PIRSR" id="PIRSR000382-2"/>
    </source>
</evidence>
<evidence type="ECO:0000259" key="15">
    <source>
        <dbReference type="Pfam" id="PF08267"/>
    </source>
</evidence>
<keyword evidence="4 10" id="KW-0489">Methyltransferase</keyword>
<gene>
    <name evidence="10 16" type="primary">metE</name>
    <name evidence="16" type="ORF">SISI_0230</name>
</gene>
<dbReference type="UniPathway" id="UPA00051">
    <property type="reaction ID" value="UER00082"/>
</dbReference>
<name>A0A6S6S003_9GAMM</name>
<dbReference type="HAMAP" id="MF_00172">
    <property type="entry name" value="Meth_synth"/>
    <property type="match status" value="1"/>
</dbReference>
<feature type="domain" description="Cobalamin-independent methionine synthase MetE C-terminal/archaeal" evidence="14">
    <location>
        <begin position="431"/>
        <end position="752"/>
    </location>
</feature>
<dbReference type="GO" id="GO:0008270">
    <property type="term" value="F:zinc ion binding"/>
    <property type="evidence" value="ECO:0007669"/>
    <property type="project" value="InterPro"/>
</dbReference>
<feature type="binding site" evidence="10">
    <location>
        <position position="610"/>
    </location>
    <ligand>
        <name>5-methyltetrahydropteroyltri-L-glutamate</name>
        <dbReference type="ChEBI" id="CHEBI:58207"/>
    </ligand>
</feature>
<feature type="binding site" evidence="12">
    <location>
        <position position="646"/>
    </location>
    <ligand>
        <name>Zn(2+)</name>
        <dbReference type="ChEBI" id="CHEBI:29105"/>
        <label>1</label>
        <note>catalytic</note>
    </ligand>
</feature>
<evidence type="ECO:0000256" key="6">
    <source>
        <dbReference type="ARBA" id="ARBA00022679"/>
    </source>
</evidence>
<keyword evidence="10" id="KW-0677">Repeat</keyword>
<feature type="domain" description="Cobalamin-independent methionine synthase MetE N-terminal" evidence="15">
    <location>
        <begin position="3"/>
        <end position="314"/>
    </location>
</feature>
<feature type="binding site" evidence="10 11">
    <location>
        <begin position="436"/>
        <end position="438"/>
    </location>
    <ligand>
        <name>L-methionine</name>
        <dbReference type="ChEBI" id="CHEBI:57844"/>
    </ligand>
</feature>
<feature type="binding site" evidence="12">
    <location>
        <position position="670"/>
    </location>
    <ligand>
        <name>Zn(2+)</name>
        <dbReference type="ChEBI" id="CHEBI:29105"/>
        <label>1</label>
        <note>catalytic</note>
    </ligand>
</feature>
<evidence type="ECO:0000256" key="10">
    <source>
        <dbReference type="HAMAP-Rule" id="MF_00172"/>
    </source>
</evidence>
<feature type="binding site" evidence="10 11">
    <location>
        <position position="489"/>
    </location>
    <ligand>
        <name>L-methionine</name>
        <dbReference type="ChEBI" id="CHEBI:57844"/>
    </ligand>
</feature>
<accession>A0A6S6S003</accession>
<keyword evidence="6 10" id="KW-0808">Transferase</keyword>
<feature type="binding site" evidence="12">
    <location>
        <position position="731"/>
    </location>
    <ligand>
        <name>Zn(2+)</name>
        <dbReference type="ChEBI" id="CHEBI:29105"/>
        <label>1</label>
        <note>catalytic</note>
    </ligand>
</feature>
<evidence type="ECO:0000256" key="4">
    <source>
        <dbReference type="ARBA" id="ARBA00022603"/>
    </source>
</evidence>
<feature type="binding site" evidence="12">
    <location>
        <position position="648"/>
    </location>
    <ligand>
        <name>Zn(2+)</name>
        <dbReference type="ChEBI" id="CHEBI:29105"/>
        <label>1</label>
        <note>catalytic</note>
    </ligand>
</feature>
<evidence type="ECO:0000256" key="1">
    <source>
        <dbReference type="ARBA" id="ARBA00002777"/>
    </source>
</evidence>
<dbReference type="NCBIfam" id="TIGR01371">
    <property type="entry name" value="met_syn_B12ind"/>
    <property type="match status" value="1"/>
</dbReference>
<evidence type="ECO:0000313" key="16">
    <source>
        <dbReference type="EMBL" id="CAA3708464.1"/>
    </source>
</evidence>
<evidence type="ECO:0000256" key="7">
    <source>
        <dbReference type="ARBA" id="ARBA00022723"/>
    </source>
</evidence>
<feature type="binding site" evidence="11">
    <location>
        <position position="19"/>
    </location>
    <ligand>
        <name>5-methyltetrahydropteroyltri-L-glutamate</name>
        <dbReference type="ChEBI" id="CHEBI:58207"/>
    </ligand>
</feature>
<feature type="binding site" evidence="10">
    <location>
        <position position="646"/>
    </location>
    <ligand>
        <name>Zn(2+)</name>
        <dbReference type="ChEBI" id="CHEBI:29105"/>
        <note>catalytic</note>
    </ligand>
</feature>
<feature type="active site" description="Proton donor" evidence="10 13">
    <location>
        <position position="699"/>
    </location>
</feature>
<comment type="caution">
    <text evidence="16">The sequence shown here is derived from an EMBL/GenBank/DDBJ whole genome shotgun (WGS) entry which is preliminary data.</text>
</comment>
<evidence type="ECO:0000256" key="9">
    <source>
        <dbReference type="ARBA" id="ARBA00023167"/>
    </source>
</evidence>
<dbReference type="Gene3D" id="3.20.20.210">
    <property type="match status" value="2"/>
</dbReference>
<dbReference type="InterPro" id="IPR013215">
    <property type="entry name" value="Cbl-indep_Met_Synth_N"/>
</dbReference>
<feature type="binding site" evidence="10 11">
    <location>
        <begin position="436"/>
        <end position="438"/>
    </location>
    <ligand>
        <name>L-homocysteine</name>
        <dbReference type="ChEBI" id="CHEBI:58199"/>
    </ligand>
</feature>
<comment type="function">
    <text evidence="1 10">Catalyzes the transfer of a methyl group from 5-methyltetrahydrofolate to homocysteine resulting in methionine formation.</text>
</comment>
<feature type="binding site" evidence="10">
    <location>
        <position position="489"/>
    </location>
    <ligand>
        <name>L-homocysteine</name>
        <dbReference type="ChEBI" id="CHEBI:58199"/>
    </ligand>
</feature>
<evidence type="ECO:0000256" key="13">
    <source>
        <dbReference type="PIRSR" id="PIRSR000382-3"/>
    </source>
</evidence>
<evidence type="ECO:0000259" key="14">
    <source>
        <dbReference type="Pfam" id="PF01717"/>
    </source>
</evidence>
<evidence type="ECO:0000256" key="2">
    <source>
        <dbReference type="ARBA" id="ARBA00004681"/>
    </source>
</evidence>
<evidence type="ECO:0000256" key="5">
    <source>
        <dbReference type="ARBA" id="ARBA00022605"/>
    </source>
</evidence>
<feature type="binding site" evidence="10">
    <location>
        <position position="117"/>
    </location>
    <ligand>
        <name>5-methyltetrahydropteroyltri-L-glutamate</name>
        <dbReference type="ChEBI" id="CHEBI:58207"/>
    </ligand>
</feature>
<dbReference type="EMBL" id="CACTJB010000002">
    <property type="protein sequence ID" value="CAA3708464.1"/>
    <property type="molecule type" value="Genomic_DNA"/>
</dbReference>
<feature type="binding site" evidence="10 11">
    <location>
        <begin position="520"/>
        <end position="521"/>
    </location>
    <ligand>
        <name>5-methyltetrahydropteroyltri-L-glutamate</name>
        <dbReference type="ChEBI" id="CHEBI:58207"/>
    </ligand>
</feature>
<dbReference type="GO" id="GO:0003871">
    <property type="term" value="F:5-methyltetrahydropteroyltriglutamate-homocysteine S-methyltransferase activity"/>
    <property type="evidence" value="ECO:0007669"/>
    <property type="project" value="UniProtKB-UniRule"/>
</dbReference>
<dbReference type="Pfam" id="PF08267">
    <property type="entry name" value="Meth_synt_1"/>
    <property type="match status" value="1"/>
</dbReference>
<keyword evidence="7 10" id="KW-0479">Metal-binding</keyword>
<comment type="cofactor">
    <cofactor evidence="10">
        <name>Zn(2+)</name>
        <dbReference type="ChEBI" id="CHEBI:29105"/>
    </cofactor>
    <text evidence="10">Binds 1 zinc ion per subunit.</text>
</comment>
<keyword evidence="5 10" id="KW-0028">Amino-acid biosynthesis</keyword>
<dbReference type="InterPro" id="IPR002629">
    <property type="entry name" value="Met_Synth_C/arc"/>
</dbReference>
<dbReference type="InterPro" id="IPR038071">
    <property type="entry name" value="UROD/MetE-like_sf"/>
</dbReference>
<feature type="binding site" evidence="10">
    <location>
        <position position="670"/>
    </location>
    <ligand>
        <name>Zn(2+)</name>
        <dbReference type="ChEBI" id="CHEBI:29105"/>
        <note>catalytic</note>
    </ligand>
</feature>